<dbReference type="PANTHER" id="PTHR11675">
    <property type="entry name" value="N-ACETYLGALACTOSAMINYLTRANSFERASE"/>
    <property type="match status" value="1"/>
</dbReference>
<dbReference type="Gene3D" id="3.90.550.10">
    <property type="entry name" value="Spore Coat Polysaccharide Biosynthesis Protein SpsA, Chain A"/>
    <property type="match status" value="1"/>
</dbReference>
<dbReference type="SUPFAM" id="SSF53448">
    <property type="entry name" value="Nucleotide-diphospho-sugar transferases"/>
    <property type="match status" value="1"/>
</dbReference>
<dbReference type="InterPro" id="IPR029044">
    <property type="entry name" value="Nucleotide-diphossugar_trans"/>
</dbReference>
<keyword evidence="2" id="KW-0732">Signal</keyword>
<dbReference type="AlphaFoldDB" id="L8HM94"/>
<keyword evidence="4" id="KW-0808">Transferase</keyword>
<dbReference type="InterPro" id="IPR001173">
    <property type="entry name" value="Glyco_trans_2-like"/>
</dbReference>
<dbReference type="GO" id="GO:0004653">
    <property type="term" value="F:polypeptide N-acetylgalactosaminyltransferase activity"/>
    <property type="evidence" value="ECO:0007669"/>
    <property type="project" value="TreeGrafter"/>
</dbReference>
<dbReference type="GO" id="GO:0006493">
    <property type="term" value="P:protein O-linked glycosylation"/>
    <property type="evidence" value="ECO:0007669"/>
    <property type="project" value="TreeGrafter"/>
</dbReference>
<dbReference type="PANTHER" id="PTHR11675:SF126">
    <property type="entry name" value="RICIN B LECTIN DOMAIN-CONTAINING PROTEIN"/>
    <property type="match status" value="1"/>
</dbReference>
<keyword evidence="1" id="KW-1015">Disulfide bond</keyword>
<evidence type="ECO:0000256" key="2">
    <source>
        <dbReference type="SAM" id="SignalP"/>
    </source>
</evidence>
<dbReference type="KEGG" id="acan:ACA1_295980"/>
<organism evidence="4 5">
    <name type="scientific">Acanthamoeba castellanii (strain ATCC 30010 / Neff)</name>
    <dbReference type="NCBI Taxonomy" id="1257118"/>
    <lineage>
        <taxon>Eukaryota</taxon>
        <taxon>Amoebozoa</taxon>
        <taxon>Discosea</taxon>
        <taxon>Longamoebia</taxon>
        <taxon>Centramoebida</taxon>
        <taxon>Acanthamoebidae</taxon>
        <taxon>Acanthamoeba</taxon>
    </lineage>
</organism>
<feature type="chain" id="PRO_5003991236" evidence="2">
    <location>
        <begin position="27"/>
        <end position="370"/>
    </location>
</feature>
<dbReference type="RefSeq" id="XP_004368266.1">
    <property type="nucleotide sequence ID" value="XM_004368209.1"/>
</dbReference>
<evidence type="ECO:0000259" key="3">
    <source>
        <dbReference type="Pfam" id="PF00535"/>
    </source>
</evidence>
<evidence type="ECO:0000256" key="1">
    <source>
        <dbReference type="ARBA" id="ARBA00023157"/>
    </source>
</evidence>
<dbReference type="Proteomes" id="UP000011083">
    <property type="component" value="Unassembled WGS sequence"/>
</dbReference>
<dbReference type="STRING" id="1257118.L8HM94"/>
<dbReference type="GeneID" id="14926570"/>
<dbReference type="VEuPathDB" id="AmoebaDB:ACA1_295980"/>
<dbReference type="Pfam" id="PF00535">
    <property type="entry name" value="Glycos_transf_2"/>
    <property type="match status" value="1"/>
</dbReference>
<reference evidence="4 5" key="1">
    <citation type="journal article" date="2013" name="Genome Biol.">
        <title>Genome of Acanthamoeba castellanii highlights extensive lateral gene transfer and early evolution of tyrosine kinase signaling.</title>
        <authorList>
            <person name="Clarke M."/>
            <person name="Lohan A.J."/>
            <person name="Liu B."/>
            <person name="Lagkouvardos I."/>
            <person name="Roy S."/>
            <person name="Zafar N."/>
            <person name="Bertelli C."/>
            <person name="Schilde C."/>
            <person name="Kianianmomeni A."/>
            <person name="Burglin T.R."/>
            <person name="Frech C."/>
            <person name="Turcotte B."/>
            <person name="Kopec K.O."/>
            <person name="Synnott J.M."/>
            <person name="Choo C."/>
            <person name="Paponov I."/>
            <person name="Finkler A."/>
            <person name="Soon Heng Tan C."/>
            <person name="Hutchins A.P."/>
            <person name="Weinmeier T."/>
            <person name="Rattei T."/>
            <person name="Chu J.S."/>
            <person name="Gimenez G."/>
            <person name="Irimia M."/>
            <person name="Rigden D.J."/>
            <person name="Fitzpatrick D.A."/>
            <person name="Lorenzo-Morales J."/>
            <person name="Bateman A."/>
            <person name="Chiu C.H."/>
            <person name="Tang P."/>
            <person name="Hegemann P."/>
            <person name="Fromm H."/>
            <person name="Raoult D."/>
            <person name="Greub G."/>
            <person name="Miranda-Saavedra D."/>
            <person name="Chen N."/>
            <person name="Nash P."/>
            <person name="Ginger M.L."/>
            <person name="Horn M."/>
            <person name="Schaap P."/>
            <person name="Caler L."/>
            <person name="Loftus B."/>
        </authorList>
    </citation>
    <scope>NUCLEOTIDE SEQUENCE [LARGE SCALE GENOMIC DNA]</scope>
    <source>
        <strain evidence="4 5">Neff</strain>
    </source>
</reference>
<name>L8HM94_ACACF</name>
<accession>L8HM94</accession>
<keyword evidence="5" id="KW-1185">Reference proteome</keyword>
<evidence type="ECO:0000313" key="4">
    <source>
        <dbReference type="EMBL" id="ELR25511.1"/>
    </source>
</evidence>
<protein>
    <submittedName>
        <fullName evidence="4">Glycosyltransferase, group 2 domain containing protein</fullName>
    </submittedName>
</protein>
<dbReference type="OMA" id="DMGMEIW"/>
<sequence>MRFHHHYTCALVALCLIGLMSSLALAYTPADVLRPQGCDAIVYPHGLPSLSVVITALDEDPTLLENTVRSILKHTPGHLLRDIVIVDDASRDQPVRRYMSRTYSKVRVVYNKRGLGVAGARMTGADRSTGDVVVFLDSHMEVTERWAEPFLLHLQNHPDSIVSAVIEGIDPRTQKWESMHPSLHLVTLRVRDLEFKWSGSPPEANITAAPIETASILGAAFGVARKWWEQVGKYDPGLEIWGVENIEIAAKAWMCGTGAYVIPCTRIGHIYWANDTRTRGAYRFEDTTFVARNKARFAQVWMDSYGDSVMKHLSESSGLSDHRLRRLPGLASRHELRQKLHCKSFHWYVENVIYRIARKWGFPLVPEEQS</sequence>
<dbReference type="OrthoDB" id="416652at2759"/>
<feature type="domain" description="Glycosyltransferase 2-like" evidence="3">
    <location>
        <begin position="51"/>
        <end position="181"/>
    </location>
</feature>
<evidence type="ECO:0000313" key="5">
    <source>
        <dbReference type="Proteomes" id="UP000011083"/>
    </source>
</evidence>
<dbReference type="EMBL" id="KB007805">
    <property type="protein sequence ID" value="ELR25511.1"/>
    <property type="molecule type" value="Genomic_DNA"/>
</dbReference>
<proteinExistence type="predicted"/>
<feature type="signal peptide" evidence="2">
    <location>
        <begin position="1"/>
        <end position="26"/>
    </location>
</feature>
<gene>
    <name evidence="4" type="ORF">ACA1_295980</name>
</gene>
<dbReference type="GO" id="GO:0005794">
    <property type="term" value="C:Golgi apparatus"/>
    <property type="evidence" value="ECO:0007669"/>
    <property type="project" value="TreeGrafter"/>
</dbReference>